<dbReference type="SFLD" id="SFLDG01386">
    <property type="entry name" value="main_SPASM_domain-containing"/>
    <property type="match status" value="1"/>
</dbReference>
<dbReference type="NCBIfam" id="TIGR03942">
    <property type="entry name" value="sulfatase_rSAM"/>
    <property type="match status" value="1"/>
</dbReference>
<dbReference type="InterPro" id="IPR047207">
    <property type="entry name" value="SPASM_anSME"/>
</dbReference>
<dbReference type="SFLD" id="SFLDG01384">
    <property type="entry name" value="thioether_bond_formation_requi"/>
    <property type="match status" value="1"/>
</dbReference>
<dbReference type="NCBIfam" id="NF010308">
    <property type="entry name" value="PRK13745.1"/>
    <property type="match status" value="1"/>
</dbReference>
<dbReference type="InterPro" id="IPR007197">
    <property type="entry name" value="rSAM"/>
</dbReference>
<evidence type="ECO:0000313" key="10">
    <source>
        <dbReference type="Proteomes" id="UP000825483"/>
    </source>
</evidence>
<keyword evidence="3" id="KW-0949">S-adenosyl-L-methionine</keyword>
<evidence type="ECO:0000256" key="4">
    <source>
        <dbReference type="ARBA" id="ARBA00022723"/>
    </source>
</evidence>
<evidence type="ECO:0000256" key="5">
    <source>
        <dbReference type="ARBA" id="ARBA00023004"/>
    </source>
</evidence>
<dbReference type="InterPro" id="IPR023867">
    <property type="entry name" value="Sulphatase_maturase_rSAM"/>
</dbReference>
<dbReference type="Pfam" id="PF13186">
    <property type="entry name" value="SPASM"/>
    <property type="match status" value="1"/>
</dbReference>
<dbReference type="SFLD" id="SFLDS00029">
    <property type="entry name" value="Radical_SAM"/>
    <property type="match status" value="1"/>
</dbReference>
<dbReference type="Gene3D" id="3.20.20.70">
    <property type="entry name" value="Aldolase class I"/>
    <property type="match status" value="1"/>
</dbReference>
<dbReference type="GO" id="GO:0051539">
    <property type="term" value="F:4 iron, 4 sulfur cluster binding"/>
    <property type="evidence" value="ECO:0007669"/>
    <property type="project" value="UniProtKB-KW"/>
</dbReference>
<reference evidence="9" key="1">
    <citation type="journal article" date="2022" name="Int. J. Syst. Evol. Microbiol.">
        <title>Prevotella lacticifex sp. nov., isolated from the rumen of cows.</title>
        <authorList>
            <person name="Shinkai T."/>
            <person name="Ikeyama N."/>
            <person name="Kumagai M."/>
            <person name="Ohmori H."/>
            <person name="Sakamoto M."/>
            <person name="Ohkuma M."/>
            <person name="Mitsumori M."/>
        </authorList>
    </citation>
    <scope>NUCLEOTIDE SEQUENCE</scope>
    <source>
        <strain evidence="9">R5076</strain>
    </source>
</reference>
<keyword evidence="10" id="KW-1185">Reference proteome</keyword>
<dbReference type="Pfam" id="PF04055">
    <property type="entry name" value="Radical_SAM"/>
    <property type="match status" value="1"/>
</dbReference>
<accession>A0A9R1C6Z7</accession>
<keyword evidence="2" id="KW-0004">4Fe-4S</keyword>
<comment type="caution">
    <text evidence="9">The sequence shown here is derived from an EMBL/GenBank/DDBJ whole genome shotgun (WGS) entry which is preliminary data.</text>
</comment>
<keyword evidence="4" id="KW-0479">Metal-binding</keyword>
<dbReference type="Proteomes" id="UP000825483">
    <property type="component" value="Unassembled WGS sequence"/>
</dbReference>
<protein>
    <submittedName>
        <fullName evidence="9">Anaerobic sulfatase maturase</fullName>
    </submittedName>
</protein>
<dbReference type="PANTHER" id="PTHR43273">
    <property type="entry name" value="ANAEROBIC SULFATASE-MATURATING ENZYME HOMOLOG ASLB-RELATED"/>
    <property type="match status" value="1"/>
</dbReference>
<evidence type="ECO:0000256" key="6">
    <source>
        <dbReference type="ARBA" id="ARBA00023014"/>
    </source>
</evidence>
<dbReference type="AlphaFoldDB" id="A0A9R1C6Z7"/>
<organism evidence="9 10">
    <name type="scientific">Prevotella lacticifex</name>
    <dbReference type="NCBI Taxonomy" id="2854755"/>
    <lineage>
        <taxon>Bacteria</taxon>
        <taxon>Pseudomonadati</taxon>
        <taxon>Bacteroidota</taxon>
        <taxon>Bacteroidia</taxon>
        <taxon>Bacteroidales</taxon>
        <taxon>Prevotellaceae</taxon>
        <taxon>Prevotella</taxon>
    </lineage>
</organism>
<evidence type="ECO:0000256" key="2">
    <source>
        <dbReference type="ARBA" id="ARBA00022485"/>
    </source>
</evidence>
<comment type="cofactor">
    <cofactor evidence="1">
        <name>[4Fe-4S] cluster</name>
        <dbReference type="ChEBI" id="CHEBI:49883"/>
    </cofactor>
</comment>
<dbReference type="GO" id="GO:0046872">
    <property type="term" value="F:metal ion binding"/>
    <property type="evidence" value="ECO:0007669"/>
    <property type="project" value="UniProtKB-KW"/>
</dbReference>
<dbReference type="SFLD" id="SFLDG01072">
    <property type="entry name" value="dehydrogenase_like"/>
    <property type="match status" value="1"/>
</dbReference>
<dbReference type="InterPro" id="IPR058240">
    <property type="entry name" value="rSAM_sf"/>
</dbReference>
<dbReference type="InterPro" id="IPR013785">
    <property type="entry name" value="Aldolase_TIM"/>
</dbReference>
<evidence type="ECO:0000259" key="8">
    <source>
        <dbReference type="PROSITE" id="PS51918"/>
    </source>
</evidence>
<dbReference type="SFLD" id="SFLDG01067">
    <property type="entry name" value="SPASM/twitch_domain_containing"/>
    <property type="match status" value="1"/>
</dbReference>
<dbReference type="CDD" id="cd01335">
    <property type="entry name" value="Radical_SAM"/>
    <property type="match status" value="1"/>
</dbReference>
<proteinExistence type="inferred from homology"/>
<evidence type="ECO:0000256" key="7">
    <source>
        <dbReference type="ARBA" id="ARBA00023601"/>
    </source>
</evidence>
<feature type="domain" description="Radical SAM core" evidence="8">
    <location>
        <begin position="1"/>
        <end position="223"/>
    </location>
</feature>
<dbReference type="GO" id="GO:0016491">
    <property type="term" value="F:oxidoreductase activity"/>
    <property type="evidence" value="ECO:0007669"/>
    <property type="project" value="InterPro"/>
</dbReference>
<evidence type="ECO:0000256" key="3">
    <source>
        <dbReference type="ARBA" id="ARBA00022691"/>
    </source>
</evidence>
<dbReference type="PROSITE" id="PS51918">
    <property type="entry name" value="RADICAL_SAM"/>
    <property type="match status" value="1"/>
</dbReference>
<dbReference type="InterPro" id="IPR034491">
    <property type="entry name" value="Anaerob_Ser_sulfatase-maturase"/>
</dbReference>
<dbReference type="SUPFAM" id="SSF102114">
    <property type="entry name" value="Radical SAM enzymes"/>
    <property type="match status" value="1"/>
</dbReference>
<dbReference type="SFLD" id="SFLDF00285">
    <property type="entry name" value="anaerobic_Ser-type_sulfatase-m"/>
    <property type="match status" value="1"/>
</dbReference>
<comment type="similarity">
    <text evidence="7">Belongs to the radical SAM superfamily. Anaerobic sulfatase-maturating enzyme family.</text>
</comment>
<dbReference type="InterPro" id="IPR023885">
    <property type="entry name" value="4Fe4S-binding_SPASM_dom"/>
</dbReference>
<evidence type="ECO:0000313" key="9">
    <source>
        <dbReference type="EMBL" id="GJG57174.1"/>
    </source>
</evidence>
<evidence type="ECO:0000256" key="1">
    <source>
        <dbReference type="ARBA" id="ARBA00001966"/>
    </source>
</evidence>
<dbReference type="CDD" id="cd21120">
    <property type="entry name" value="SPASM_anSME"/>
    <property type="match status" value="1"/>
</dbReference>
<dbReference type="NCBIfam" id="TIGR04085">
    <property type="entry name" value="rSAM_more_4Fe4S"/>
    <property type="match status" value="1"/>
</dbReference>
<dbReference type="PANTHER" id="PTHR43273:SF3">
    <property type="entry name" value="ANAEROBIC SULFATASE-MATURATING ENZYME HOMOLOG ASLB-RELATED"/>
    <property type="match status" value="1"/>
</dbReference>
<dbReference type="EMBL" id="BPUB01000001">
    <property type="protein sequence ID" value="GJG57174.1"/>
    <property type="molecule type" value="Genomic_DNA"/>
</dbReference>
<keyword evidence="5" id="KW-0408">Iron</keyword>
<keyword evidence="6" id="KW-0411">Iron-sulfur</keyword>
<sequence length="400" mass="45585">MAKPAGAACNLACRYCYYLEKSRLYGDDSRHIMSDEMLERFTKEYIEAQATSDILFTWHGGETLLRPIAFYEKAIALQRRYGRGRNIDNAIQTNGTLIDERWARFFADNGWLVGVSIDGPEEFHDEYRRSRQGEGSFARVMQGIEILNRYGVQWNAMAVVNNDNGSRPLEFYRFFKSIGCHYLQFTPVVERALGHADGRSLAAPDEESMAVTAFSVGAEQWGDFLCAVFDEWVRTDVGDYFVQLFDATLANWVGVAPGICSMAPTCGQVGVMEYNGDVYSCDHFVFPEYRLGNIRDESLYALMHSDRQRAFGAAKRETLPRQCRECEYLFACNGECPKNRFSVTADGDSGLNYLCRGYKKFFHHVAPYMDFMANELRHDRAPANVMEAIRRGWIGTEDNV</sequence>
<gene>
    <name evidence="9" type="ORF">PRLR5076_00250</name>
</gene>
<name>A0A9R1C6Z7_9BACT</name>